<evidence type="ECO:0000256" key="2">
    <source>
        <dbReference type="ARBA" id="ARBA00022574"/>
    </source>
</evidence>
<proteinExistence type="predicted"/>
<evidence type="ECO:0000313" key="4">
    <source>
        <dbReference type="EMBL" id="CBY39364.1"/>
    </source>
</evidence>
<dbReference type="Gene3D" id="2.130.10.10">
    <property type="entry name" value="YVTN repeat-like/Quinoprotein amine dehydrogenase"/>
    <property type="match status" value="1"/>
</dbReference>
<dbReference type="GO" id="GO:0005634">
    <property type="term" value="C:nucleus"/>
    <property type="evidence" value="ECO:0007669"/>
    <property type="project" value="TreeGrafter"/>
</dbReference>
<dbReference type="InterPro" id="IPR036322">
    <property type="entry name" value="WD40_repeat_dom_sf"/>
</dbReference>
<dbReference type="InterPro" id="IPR001680">
    <property type="entry name" value="WD40_rpt"/>
</dbReference>
<dbReference type="Pfam" id="PF00400">
    <property type="entry name" value="WD40"/>
    <property type="match status" value="1"/>
</dbReference>
<sequence length="277" mass="31098">MIFNSATKKLLDRRYYFEKSNNNSLSVDHLIYFEPNNYAGVVGNTLIVDSIHQRLGKSEFEIAEEENLEVTSLKLSKRWNRVVLTAWNGIVKIFDLENKYWIDCSSICAEGCVICSDIKRNRFATGGASGTVRGWSLADGSLLFSAQKTYDEILDVSCGEHNVASACSEGKIRIWSWTGQQLRNWSAQLGAIRCLEIHPYFDVLVAGGDAKFLSIWDHKTGKLIDRIHRNPLNVDKMVVTSKLLIIAGTGSPGQIATYNFNLGLGSEYHEKETAFYI</sequence>
<dbReference type="Proteomes" id="UP000011014">
    <property type="component" value="Unassembled WGS sequence"/>
</dbReference>
<dbReference type="GO" id="GO:0005737">
    <property type="term" value="C:cytoplasm"/>
    <property type="evidence" value="ECO:0007669"/>
    <property type="project" value="TreeGrafter"/>
</dbReference>
<evidence type="ECO:0008006" key="5">
    <source>
        <dbReference type="Google" id="ProtNLM"/>
    </source>
</evidence>
<dbReference type="GO" id="GO:0043130">
    <property type="term" value="F:ubiquitin binding"/>
    <property type="evidence" value="ECO:0007669"/>
    <property type="project" value="TreeGrafter"/>
</dbReference>
<dbReference type="PANTHER" id="PTHR19849">
    <property type="entry name" value="PHOSPHOLIPASE A-2-ACTIVATING PROTEIN"/>
    <property type="match status" value="1"/>
</dbReference>
<dbReference type="GO" id="GO:0043161">
    <property type="term" value="P:proteasome-mediated ubiquitin-dependent protein catabolic process"/>
    <property type="evidence" value="ECO:0007669"/>
    <property type="project" value="TreeGrafter"/>
</dbReference>
<dbReference type="EMBL" id="FN655511">
    <property type="protein sequence ID" value="CBY39364.1"/>
    <property type="molecule type" value="Genomic_DNA"/>
</dbReference>
<keyword evidence="1" id="KW-0963">Cytoplasm</keyword>
<keyword evidence="2" id="KW-0853">WD repeat</keyword>
<dbReference type="GO" id="GO:0010992">
    <property type="term" value="P:ubiquitin recycling"/>
    <property type="evidence" value="ECO:0007669"/>
    <property type="project" value="TreeGrafter"/>
</dbReference>
<gene>
    <name evidence="4" type="ORF">GSOID_T00019929001</name>
</gene>
<dbReference type="PANTHER" id="PTHR19849:SF0">
    <property type="entry name" value="PHOSPHOLIPASE A-2-ACTIVATING PROTEIN"/>
    <property type="match status" value="1"/>
</dbReference>
<evidence type="ECO:0000256" key="1">
    <source>
        <dbReference type="ARBA" id="ARBA00022490"/>
    </source>
</evidence>
<organism evidence="4">
    <name type="scientific">Oikopleura dioica</name>
    <name type="common">Tunicate</name>
    <dbReference type="NCBI Taxonomy" id="34765"/>
    <lineage>
        <taxon>Eukaryota</taxon>
        <taxon>Metazoa</taxon>
        <taxon>Chordata</taxon>
        <taxon>Tunicata</taxon>
        <taxon>Appendicularia</taxon>
        <taxon>Copelata</taxon>
        <taxon>Oikopleuridae</taxon>
        <taxon>Oikopleura</taxon>
    </lineage>
</organism>
<dbReference type="AlphaFoldDB" id="E4YV79"/>
<evidence type="ECO:0000256" key="3">
    <source>
        <dbReference type="ARBA" id="ARBA00022737"/>
    </source>
</evidence>
<name>E4YV79_OIKDI</name>
<dbReference type="InterPro" id="IPR015943">
    <property type="entry name" value="WD40/YVTN_repeat-like_dom_sf"/>
</dbReference>
<accession>E4YV79</accession>
<protein>
    <recommendedName>
        <fullName evidence="5">Anaphase-promoting complex subunit 4 WD40 domain-containing protein</fullName>
    </recommendedName>
</protein>
<reference evidence="4" key="1">
    <citation type="journal article" date="2010" name="Science">
        <title>Plasticity of animal genome architecture unmasked by rapid evolution of a pelagic tunicate.</title>
        <authorList>
            <person name="Denoeud F."/>
            <person name="Henriet S."/>
            <person name="Mungpakdee S."/>
            <person name="Aury J.M."/>
            <person name="Da Silva C."/>
            <person name="Brinkmann H."/>
            <person name="Mikhaleva J."/>
            <person name="Olsen L.C."/>
            <person name="Jubin C."/>
            <person name="Canestro C."/>
            <person name="Bouquet J.M."/>
            <person name="Danks G."/>
            <person name="Poulain J."/>
            <person name="Campsteijn C."/>
            <person name="Adamski M."/>
            <person name="Cross I."/>
            <person name="Yadetie F."/>
            <person name="Muffato M."/>
            <person name="Louis A."/>
            <person name="Butcher S."/>
            <person name="Tsagkogeorga G."/>
            <person name="Konrad A."/>
            <person name="Singh S."/>
            <person name="Jensen M.F."/>
            <person name="Cong E.H."/>
            <person name="Eikeseth-Otteraa H."/>
            <person name="Noel B."/>
            <person name="Anthouard V."/>
            <person name="Porcel B.M."/>
            <person name="Kachouri-Lafond R."/>
            <person name="Nishino A."/>
            <person name="Ugolini M."/>
            <person name="Chourrout P."/>
            <person name="Nishida H."/>
            <person name="Aasland R."/>
            <person name="Huzurbazar S."/>
            <person name="Westhof E."/>
            <person name="Delsuc F."/>
            <person name="Lehrach H."/>
            <person name="Reinhardt R."/>
            <person name="Weissenbach J."/>
            <person name="Roy S.W."/>
            <person name="Artiguenave F."/>
            <person name="Postlethwait J.H."/>
            <person name="Manak J.R."/>
            <person name="Thompson E.M."/>
            <person name="Jaillon O."/>
            <person name="Du Pasquier L."/>
            <person name="Boudinot P."/>
            <person name="Liberles D.A."/>
            <person name="Volff J.N."/>
            <person name="Philippe H."/>
            <person name="Lenhard B."/>
            <person name="Roest Crollius H."/>
            <person name="Wincker P."/>
            <person name="Chourrout D."/>
        </authorList>
    </citation>
    <scope>NUCLEOTIDE SEQUENCE [LARGE SCALE GENOMIC DNA]</scope>
</reference>
<dbReference type="SMART" id="SM00320">
    <property type="entry name" value="WD40"/>
    <property type="match status" value="4"/>
</dbReference>
<keyword evidence="3" id="KW-0677">Repeat</keyword>
<dbReference type="SUPFAM" id="SSF50978">
    <property type="entry name" value="WD40 repeat-like"/>
    <property type="match status" value="1"/>
</dbReference>